<dbReference type="InterPro" id="IPR010982">
    <property type="entry name" value="Lambda_DNA-bd_dom_sf"/>
</dbReference>
<dbReference type="CDD" id="cd00093">
    <property type="entry name" value="HTH_XRE"/>
    <property type="match status" value="1"/>
</dbReference>
<evidence type="ECO:0000313" key="3">
    <source>
        <dbReference type="EMBL" id="DAD74880.1"/>
    </source>
</evidence>
<proteinExistence type="predicted"/>
<evidence type="ECO:0000259" key="2">
    <source>
        <dbReference type="PROSITE" id="PS50943"/>
    </source>
</evidence>
<sequence>MHEKGVAFMSTFYDNYIKLCASCGKNPTTVSKEIGLSNAAASGWKNGKKPSAITKQRLADYFGVSVSELTGEEQKEKPSTPEDAERESHGKAILDKYNMLDPATQAMFESMLDAAIAAQEKKNGQ</sequence>
<evidence type="ECO:0000256" key="1">
    <source>
        <dbReference type="SAM" id="MobiDB-lite"/>
    </source>
</evidence>
<accession>A0A8S5LY99</accession>
<dbReference type="SMART" id="SM00530">
    <property type="entry name" value="HTH_XRE"/>
    <property type="match status" value="1"/>
</dbReference>
<reference evidence="3" key="1">
    <citation type="journal article" date="2021" name="Proc. Natl. Acad. Sci. U.S.A.">
        <title>A Catalog of Tens of Thousands of Viruses from Human Metagenomes Reveals Hidden Associations with Chronic Diseases.</title>
        <authorList>
            <person name="Tisza M.J."/>
            <person name="Buck C.B."/>
        </authorList>
    </citation>
    <scope>NUCLEOTIDE SEQUENCE</scope>
    <source>
        <strain evidence="3">CtXPH7</strain>
    </source>
</reference>
<dbReference type="PROSITE" id="PS50943">
    <property type="entry name" value="HTH_CROC1"/>
    <property type="match status" value="1"/>
</dbReference>
<dbReference type="GO" id="GO:0003677">
    <property type="term" value="F:DNA binding"/>
    <property type="evidence" value="ECO:0007669"/>
    <property type="project" value="InterPro"/>
</dbReference>
<dbReference type="SUPFAM" id="SSF47413">
    <property type="entry name" value="lambda repressor-like DNA-binding domains"/>
    <property type="match status" value="1"/>
</dbReference>
<dbReference type="Gene3D" id="1.10.260.40">
    <property type="entry name" value="lambda repressor-like DNA-binding domains"/>
    <property type="match status" value="1"/>
</dbReference>
<organism evidence="3">
    <name type="scientific">Siphoviridae sp. ctXPH7</name>
    <dbReference type="NCBI Taxonomy" id="2826367"/>
    <lineage>
        <taxon>Viruses</taxon>
        <taxon>Duplodnaviria</taxon>
        <taxon>Heunggongvirae</taxon>
        <taxon>Uroviricota</taxon>
        <taxon>Caudoviricetes</taxon>
    </lineage>
</organism>
<dbReference type="EMBL" id="BK014767">
    <property type="protein sequence ID" value="DAD74880.1"/>
    <property type="molecule type" value="Genomic_DNA"/>
</dbReference>
<name>A0A8S5LY99_9CAUD</name>
<dbReference type="InterPro" id="IPR001387">
    <property type="entry name" value="Cro/C1-type_HTH"/>
</dbReference>
<feature type="domain" description="HTH cro/C1-type" evidence="2">
    <location>
        <begin position="30"/>
        <end position="69"/>
    </location>
</feature>
<dbReference type="Pfam" id="PF01381">
    <property type="entry name" value="HTH_3"/>
    <property type="match status" value="1"/>
</dbReference>
<protein>
    <submittedName>
        <fullName evidence="3">Helix-turn-helix XRE-family like protein</fullName>
    </submittedName>
</protein>
<feature type="region of interest" description="Disordered" evidence="1">
    <location>
        <begin position="69"/>
        <end position="93"/>
    </location>
</feature>